<accession>A0ABS9VDZ4</accession>
<evidence type="ECO:0008006" key="3">
    <source>
        <dbReference type="Google" id="ProtNLM"/>
    </source>
</evidence>
<proteinExistence type="predicted"/>
<comment type="caution">
    <text evidence="1">The sequence shown here is derived from an EMBL/GenBank/DDBJ whole genome shotgun (WGS) entry which is preliminary data.</text>
</comment>
<gene>
    <name evidence="1" type="ORF">MM213_11490</name>
</gene>
<evidence type="ECO:0000313" key="2">
    <source>
        <dbReference type="Proteomes" id="UP001165430"/>
    </source>
</evidence>
<sequence>MTFNSYSAPSGVGQKFKFNEGSEWINDLNLNLYWTPNRFYDPVLGRFQGLDKLSDMFSSISPLVYGFNNPMKFNDPTGLVPSNDCNCGGCCEEERRVAYEMELNEVVVSPCSDYNYLNEQLLRSANPIRRNLGMTVLKQGYNAGYNLSNRGRKLHFSEGEYITAKNSDYMDGIKAMVAYGVTGSMIAVAASPILIETLAQSGITGSMVKDLFVLPKMSGQARLMSGGLETLSQLGTGTKFRDLDYFDIATQSVFGFNTFGSILTGSVLDYRPFAQRGRGGSFAGLQLNLGSKGVTNLGAGGVAGISTDFISNNVKSPGASFVLFLGADMIMKFNANQINKPSGND</sequence>
<reference evidence="1" key="1">
    <citation type="submission" date="2022-03" db="EMBL/GenBank/DDBJ databases">
        <title>De novo assembled genomes of Belliella spp. (Cyclobacteriaceae) strains.</title>
        <authorList>
            <person name="Szabo A."/>
            <person name="Korponai K."/>
            <person name="Felfoldi T."/>
        </authorList>
    </citation>
    <scope>NUCLEOTIDE SEQUENCE</scope>
    <source>
        <strain evidence="1">DSM 111903</strain>
    </source>
</reference>
<dbReference type="Proteomes" id="UP001165430">
    <property type="component" value="Unassembled WGS sequence"/>
</dbReference>
<dbReference type="Gene3D" id="2.180.10.10">
    <property type="entry name" value="RHS repeat-associated core"/>
    <property type="match status" value="1"/>
</dbReference>
<organism evidence="1 2">
    <name type="scientific">Belliella alkalica</name>
    <dbReference type="NCBI Taxonomy" id="1730871"/>
    <lineage>
        <taxon>Bacteria</taxon>
        <taxon>Pseudomonadati</taxon>
        <taxon>Bacteroidota</taxon>
        <taxon>Cytophagia</taxon>
        <taxon>Cytophagales</taxon>
        <taxon>Cyclobacteriaceae</taxon>
        <taxon>Belliella</taxon>
    </lineage>
</organism>
<dbReference type="EMBL" id="JAKZGO010000008">
    <property type="protein sequence ID" value="MCH7414113.1"/>
    <property type="molecule type" value="Genomic_DNA"/>
</dbReference>
<keyword evidence="2" id="KW-1185">Reference proteome</keyword>
<dbReference type="RefSeq" id="WP_241412418.1">
    <property type="nucleotide sequence ID" value="NZ_JAKZGO010000008.1"/>
</dbReference>
<protein>
    <recommendedName>
        <fullName evidence="3">RHS repeat-associated core domain-containing protein</fullName>
    </recommendedName>
</protein>
<evidence type="ECO:0000313" key="1">
    <source>
        <dbReference type="EMBL" id="MCH7414113.1"/>
    </source>
</evidence>
<name>A0ABS9VDZ4_9BACT</name>